<gene>
    <name evidence="2" type="ORF">FHS12_001293</name>
</gene>
<dbReference type="Proteomes" id="UP000577707">
    <property type="component" value="Unassembled WGS sequence"/>
</dbReference>
<organism evidence="2 3">
    <name type="scientific">Nocardioides albus</name>
    <dbReference type="NCBI Taxonomy" id="1841"/>
    <lineage>
        <taxon>Bacteria</taxon>
        <taxon>Bacillati</taxon>
        <taxon>Actinomycetota</taxon>
        <taxon>Actinomycetes</taxon>
        <taxon>Propionibacteriales</taxon>
        <taxon>Nocardioidaceae</taxon>
        <taxon>Nocardioides</taxon>
    </lineage>
</organism>
<dbReference type="EMBL" id="JACHXG010000002">
    <property type="protein sequence ID" value="MBB3088360.1"/>
    <property type="molecule type" value="Genomic_DNA"/>
</dbReference>
<dbReference type="RefSeq" id="WP_183543328.1">
    <property type="nucleotide sequence ID" value="NZ_BMQT01000013.1"/>
</dbReference>
<protein>
    <submittedName>
        <fullName evidence="2">Uncharacterized protein</fullName>
    </submittedName>
</protein>
<feature type="transmembrane region" description="Helical" evidence="1">
    <location>
        <begin position="20"/>
        <end position="40"/>
    </location>
</feature>
<dbReference type="AlphaFoldDB" id="A0A7W5F7N3"/>
<evidence type="ECO:0000256" key="1">
    <source>
        <dbReference type="SAM" id="Phobius"/>
    </source>
</evidence>
<keyword evidence="1" id="KW-0812">Transmembrane</keyword>
<sequence length="49" mass="5424">MSDEAMKIPAFVRYWTASTTGSFGTAVSTVAVQVLVVKFWSPLQRRSES</sequence>
<keyword evidence="1" id="KW-0472">Membrane</keyword>
<name>A0A7W5F7N3_9ACTN</name>
<keyword evidence="1" id="KW-1133">Transmembrane helix</keyword>
<comment type="caution">
    <text evidence="2">The sequence shown here is derived from an EMBL/GenBank/DDBJ whole genome shotgun (WGS) entry which is preliminary data.</text>
</comment>
<proteinExistence type="predicted"/>
<accession>A0A7W5F7N3</accession>
<keyword evidence="3" id="KW-1185">Reference proteome</keyword>
<evidence type="ECO:0000313" key="2">
    <source>
        <dbReference type="EMBL" id="MBB3088360.1"/>
    </source>
</evidence>
<evidence type="ECO:0000313" key="3">
    <source>
        <dbReference type="Proteomes" id="UP000577707"/>
    </source>
</evidence>
<reference evidence="2 3" key="1">
    <citation type="submission" date="2020-08" db="EMBL/GenBank/DDBJ databases">
        <title>Genomic Encyclopedia of Type Strains, Phase III (KMG-III): the genomes of soil and plant-associated and newly described type strains.</title>
        <authorList>
            <person name="Whitman W."/>
        </authorList>
    </citation>
    <scope>NUCLEOTIDE SEQUENCE [LARGE SCALE GENOMIC DNA]</scope>
    <source>
        <strain evidence="2 3">CECT 3302</strain>
    </source>
</reference>